<dbReference type="AlphaFoldDB" id="A0AAJ0BRD7"/>
<gene>
    <name evidence="5" type="ORF">QBC33DRAFT_614021</name>
</gene>
<dbReference type="GO" id="GO:0008171">
    <property type="term" value="F:O-methyltransferase activity"/>
    <property type="evidence" value="ECO:0007669"/>
    <property type="project" value="InterPro"/>
</dbReference>
<name>A0AAJ0BRD7_9PEZI</name>
<evidence type="ECO:0000256" key="1">
    <source>
        <dbReference type="ARBA" id="ARBA00022603"/>
    </source>
</evidence>
<accession>A0AAJ0BRD7</accession>
<feature type="domain" description="O-methyltransferase C-terminal" evidence="4">
    <location>
        <begin position="145"/>
        <end position="346"/>
    </location>
</feature>
<sequence>MAPFERAEAVRARIGQAYQNVGAHCFPVVEFALVKVFIDYKAFDALPDEGDMLVSELAAKVGGEQELVERITTFFIAAGILVSAAPGRVAHTARSRLFKSSEPTAWLYIHVFNNIIRPVVQFPAFFAKHGLASPKSARTTPLGLAFGYEDKAVYDILVADTQTHKGFNNALRELGAMYSLKGVYDFRWMQGVIWGPRPAIVDVGGSSGYALRDALRNNPFIPPEKCVLFDLPKVIENTKSNLDESLLSVQLVGGDMFEPYPEGLRGALVYQFRRVFNDFPDDNVVQALQTVRNAAAPDTRILVIEEMLSAKPNVMNVTMDIALMCAAGKRRNAAMFSELAGRSGFRLNAEFHKTSDEFDDFSVLEFVVG</sequence>
<dbReference type="Gene3D" id="1.10.10.10">
    <property type="entry name" value="Winged helix-like DNA-binding domain superfamily/Winged helix DNA-binding domain"/>
    <property type="match status" value="1"/>
</dbReference>
<dbReference type="InterPro" id="IPR036388">
    <property type="entry name" value="WH-like_DNA-bd_sf"/>
</dbReference>
<comment type="caution">
    <text evidence="5">The sequence shown here is derived from an EMBL/GenBank/DDBJ whole genome shotgun (WGS) entry which is preliminary data.</text>
</comment>
<keyword evidence="1" id="KW-0489">Methyltransferase</keyword>
<dbReference type="PANTHER" id="PTHR43712">
    <property type="entry name" value="PUTATIVE (AFU_ORTHOLOGUE AFUA_4G14580)-RELATED"/>
    <property type="match status" value="1"/>
</dbReference>
<dbReference type="GeneID" id="85315758"/>
<proteinExistence type="predicted"/>
<evidence type="ECO:0000313" key="6">
    <source>
        <dbReference type="Proteomes" id="UP001244011"/>
    </source>
</evidence>
<evidence type="ECO:0000313" key="5">
    <source>
        <dbReference type="EMBL" id="KAK1763074.1"/>
    </source>
</evidence>
<evidence type="ECO:0000259" key="4">
    <source>
        <dbReference type="Pfam" id="PF00891"/>
    </source>
</evidence>
<dbReference type="Proteomes" id="UP001244011">
    <property type="component" value="Unassembled WGS sequence"/>
</dbReference>
<dbReference type="InterPro" id="IPR029063">
    <property type="entry name" value="SAM-dependent_MTases_sf"/>
</dbReference>
<dbReference type="InterPro" id="IPR001077">
    <property type="entry name" value="COMT_C"/>
</dbReference>
<organism evidence="5 6">
    <name type="scientific">Phialemonium atrogriseum</name>
    <dbReference type="NCBI Taxonomy" id="1093897"/>
    <lineage>
        <taxon>Eukaryota</taxon>
        <taxon>Fungi</taxon>
        <taxon>Dikarya</taxon>
        <taxon>Ascomycota</taxon>
        <taxon>Pezizomycotina</taxon>
        <taxon>Sordariomycetes</taxon>
        <taxon>Sordariomycetidae</taxon>
        <taxon>Cephalothecales</taxon>
        <taxon>Cephalothecaceae</taxon>
        <taxon>Phialemonium</taxon>
    </lineage>
</organism>
<dbReference type="PIRSF" id="PIRSF005739">
    <property type="entry name" value="O-mtase"/>
    <property type="match status" value="1"/>
</dbReference>
<keyword evidence="6" id="KW-1185">Reference proteome</keyword>
<dbReference type="SUPFAM" id="SSF46785">
    <property type="entry name" value="Winged helix' DNA-binding domain"/>
    <property type="match status" value="1"/>
</dbReference>
<dbReference type="InterPro" id="IPR016461">
    <property type="entry name" value="COMT-like"/>
</dbReference>
<keyword evidence="3" id="KW-0949">S-adenosyl-L-methionine</keyword>
<dbReference type="RefSeq" id="XP_060279287.1">
    <property type="nucleotide sequence ID" value="XM_060432571.1"/>
</dbReference>
<reference evidence="5" key="1">
    <citation type="submission" date="2023-06" db="EMBL/GenBank/DDBJ databases">
        <title>Genome-scale phylogeny and comparative genomics of the fungal order Sordariales.</title>
        <authorList>
            <consortium name="Lawrence Berkeley National Laboratory"/>
            <person name="Hensen N."/>
            <person name="Bonometti L."/>
            <person name="Westerberg I."/>
            <person name="Brannstrom I.O."/>
            <person name="Guillou S."/>
            <person name="Cros-Aarteil S."/>
            <person name="Calhoun S."/>
            <person name="Haridas S."/>
            <person name="Kuo A."/>
            <person name="Mondo S."/>
            <person name="Pangilinan J."/>
            <person name="Riley R."/>
            <person name="Labutti K."/>
            <person name="Andreopoulos B."/>
            <person name="Lipzen A."/>
            <person name="Chen C."/>
            <person name="Yanf M."/>
            <person name="Daum C."/>
            <person name="Ng V."/>
            <person name="Clum A."/>
            <person name="Steindorff A."/>
            <person name="Ohm R."/>
            <person name="Martin F."/>
            <person name="Silar P."/>
            <person name="Natvig D."/>
            <person name="Lalanne C."/>
            <person name="Gautier V."/>
            <person name="Ament-Velasquez S.L."/>
            <person name="Kruys A."/>
            <person name="Hutchinson M.I."/>
            <person name="Powell A.J."/>
            <person name="Barry K."/>
            <person name="Miller A.N."/>
            <person name="Grigoriev I.V."/>
            <person name="Debuchy R."/>
            <person name="Gladieux P."/>
            <person name="Thoren M.H."/>
            <person name="Johannesson H."/>
        </authorList>
    </citation>
    <scope>NUCLEOTIDE SEQUENCE</scope>
    <source>
        <strain evidence="5">8032-3</strain>
    </source>
</reference>
<dbReference type="PANTHER" id="PTHR43712:SF16">
    <property type="entry name" value="O-METHYLTRANSFERASE ELCB"/>
    <property type="match status" value="1"/>
</dbReference>
<dbReference type="SUPFAM" id="SSF53335">
    <property type="entry name" value="S-adenosyl-L-methionine-dependent methyltransferases"/>
    <property type="match status" value="1"/>
</dbReference>
<dbReference type="Gene3D" id="3.40.50.150">
    <property type="entry name" value="Vaccinia Virus protein VP39"/>
    <property type="match status" value="1"/>
</dbReference>
<dbReference type="GO" id="GO:0032259">
    <property type="term" value="P:methylation"/>
    <property type="evidence" value="ECO:0007669"/>
    <property type="project" value="UniProtKB-KW"/>
</dbReference>
<dbReference type="EMBL" id="MU839031">
    <property type="protein sequence ID" value="KAK1763074.1"/>
    <property type="molecule type" value="Genomic_DNA"/>
</dbReference>
<evidence type="ECO:0000256" key="2">
    <source>
        <dbReference type="ARBA" id="ARBA00022679"/>
    </source>
</evidence>
<keyword evidence="2" id="KW-0808">Transferase</keyword>
<dbReference type="Pfam" id="PF00891">
    <property type="entry name" value="Methyltransf_2"/>
    <property type="match status" value="1"/>
</dbReference>
<dbReference type="InterPro" id="IPR036390">
    <property type="entry name" value="WH_DNA-bd_sf"/>
</dbReference>
<protein>
    <submittedName>
        <fullName evidence="5">Family 2 O-methyltransferase</fullName>
    </submittedName>
</protein>
<evidence type="ECO:0000256" key="3">
    <source>
        <dbReference type="ARBA" id="ARBA00022691"/>
    </source>
</evidence>
<dbReference type="PROSITE" id="PS51683">
    <property type="entry name" value="SAM_OMT_II"/>
    <property type="match status" value="1"/>
</dbReference>